<evidence type="ECO:0000313" key="3">
    <source>
        <dbReference type="EMBL" id="JAS56989.1"/>
    </source>
</evidence>
<gene>
    <name evidence="3" type="ORF">g.22052</name>
</gene>
<proteinExistence type="inferred from homology"/>
<dbReference type="InterPro" id="IPR029060">
    <property type="entry name" value="PIN-like_dom_sf"/>
</dbReference>
<protein>
    <submittedName>
        <fullName evidence="3">Uncharacterized protein</fullName>
    </submittedName>
</protein>
<dbReference type="SUPFAM" id="SSF88723">
    <property type="entry name" value="PIN domain-like"/>
    <property type="match status" value="1"/>
</dbReference>
<reference evidence="3" key="1">
    <citation type="submission" date="2015-11" db="EMBL/GenBank/DDBJ databases">
        <title>De novo transcriptome assembly of four potential Pierce s Disease insect vectors from Arizona vineyards.</title>
        <authorList>
            <person name="Tassone E.E."/>
        </authorList>
    </citation>
    <scope>NUCLEOTIDE SEQUENCE</scope>
</reference>
<accession>A0A1B6G3H4</accession>
<dbReference type="Gene3D" id="3.40.50.1010">
    <property type="entry name" value="5'-nuclease"/>
    <property type="match status" value="1"/>
</dbReference>
<evidence type="ECO:0000256" key="2">
    <source>
        <dbReference type="SAM" id="MobiDB-lite"/>
    </source>
</evidence>
<dbReference type="InterPro" id="IPR026832">
    <property type="entry name" value="Asteroid"/>
</dbReference>
<feature type="non-terminal residue" evidence="3">
    <location>
        <position position="1"/>
    </location>
</feature>
<sequence>KYRSVRLAQPLFGSVNFPLFMKSVFREVLVELNIPFTQSDFEADDELAALARQLQCPIVSYDSDFYIYDVTYIPLPTLCLEPIPLQNNNLDKNSKPKFYLDCKVYNVDVLINSFGGLDKSMLPLLAVLLGNDYIKRSVFKAFYQNLKIPKGKTNALQRRIKAVIEWLRNETFESAVTKIIGRMKQHRRRYVMKQIKRIVDGYVQCTSLLSEYLITSDRANMLHSTNDVSRGESSKINRQVTNIVDHIEKNMEFLNENSEPLENIIPDLDDGFLLKHEAGSEDSASEHSEDDSDLELENPKTKEIFYNNKNEETSENPIPNWLLDNARRGSIQPCVIDILVLNQYIVPPQVEDFTLSSAQFISLKILNATVGLLLGKCDNLVKYWARNGPHLDWFTVEPIYETASLKFPPCDSILEISESLRRAVILEVAEVDFDLTLLPREWELFVIALVFWLKNMEEPTATESHLHAMVMCLVTIFTLDSHIGVHRNKQSFRKKYKNFVNRVIENRCKEKNVQQKLNKCSPSLIKNKSEITNPKKELENVSHDDCVLMFETILPYHHLSEEIKAKPKMFCITTVHAFSQFQSCLFNLVVLNSVLGFPLQEICISKLFSGTFVYNMFTNLSKRNNISAYVETFFQNSPSLLRLYKSLISALEGLLSDVKLYRKPVKSYKKKKIKVHLSDVEMLCANEEVEENGFLDENNKFSVLSLAE</sequence>
<evidence type="ECO:0000256" key="1">
    <source>
        <dbReference type="ARBA" id="ARBA00007398"/>
    </source>
</evidence>
<comment type="similarity">
    <text evidence="1">Belongs to the asteroid family.</text>
</comment>
<dbReference type="PANTHER" id="PTHR15665:SF1">
    <property type="entry name" value="PROTEIN ASTEROID HOMOLOG 1"/>
    <property type="match status" value="1"/>
</dbReference>
<name>A0A1B6G3H4_9HEMI</name>
<organism evidence="3">
    <name type="scientific">Cuerna arida</name>
    <dbReference type="NCBI Taxonomy" id="1464854"/>
    <lineage>
        <taxon>Eukaryota</taxon>
        <taxon>Metazoa</taxon>
        <taxon>Ecdysozoa</taxon>
        <taxon>Arthropoda</taxon>
        <taxon>Hexapoda</taxon>
        <taxon>Insecta</taxon>
        <taxon>Pterygota</taxon>
        <taxon>Neoptera</taxon>
        <taxon>Paraneoptera</taxon>
        <taxon>Hemiptera</taxon>
        <taxon>Auchenorrhyncha</taxon>
        <taxon>Membracoidea</taxon>
        <taxon>Cicadellidae</taxon>
        <taxon>Cicadellinae</taxon>
        <taxon>Proconiini</taxon>
        <taxon>Cuerna</taxon>
    </lineage>
</organism>
<feature type="region of interest" description="Disordered" evidence="2">
    <location>
        <begin position="279"/>
        <end position="300"/>
    </location>
</feature>
<dbReference type="EMBL" id="GECZ01012780">
    <property type="protein sequence ID" value="JAS56989.1"/>
    <property type="molecule type" value="Transcribed_RNA"/>
</dbReference>
<dbReference type="PANTHER" id="PTHR15665">
    <property type="entry name" value="ASTEROID PROTEIN"/>
    <property type="match status" value="1"/>
</dbReference>
<dbReference type="AlphaFoldDB" id="A0A1B6G3H4"/>